<evidence type="ECO:0008006" key="4">
    <source>
        <dbReference type="Google" id="ProtNLM"/>
    </source>
</evidence>
<dbReference type="InterPro" id="IPR036610">
    <property type="entry name" value="PEBP-like_sf"/>
</dbReference>
<feature type="signal peptide" evidence="1">
    <location>
        <begin position="1"/>
        <end position="25"/>
    </location>
</feature>
<name>A0A286GXM6_9PROT</name>
<keyword evidence="1" id="KW-0732">Signal</keyword>
<dbReference type="SUPFAM" id="SSF49777">
    <property type="entry name" value="PEBP-like"/>
    <property type="match status" value="1"/>
</dbReference>
<dbReference type="AlphaFoldDB" id="A0A286GXM6"/>
<dbReference type="CDD" id="cd00865">
    <property type="entry name" value="PEBP_bact_arch"/>
    <property type="match status" value="1"/>
</dbReference>
<protein>
    <recommendedName>
        <fullName evidence="4">Phospholipid-binding protein, PBP family</fullName>
    </recommendedName>
</protein>
<proteinExistence type="predicted"/>
<dbReference type="Proteomes" id="UP000219621">
    <property type="component" value="Unassembled WGS sequence"/>
</dbReference>
<evidence type="ECO:0000256" key="1">
    <source>
        <dbReference type="SAM" id="SignalP"/>
    </source>
</evidence>
<organism evidence="2 3">
    <name type="scientific">Caenispirillum bisanense</name>
    <dbReference type="NCBI Taxonomy" id="414052"/>
    <lineage>
        <taxon>Bacteria</taxon>
        <taxon>Pseudomonadati</taxon>
        <taxon>Pseudomonadota</taxon>
        <taxon>Alphaproteobacteria</taxon>
        <taxon>Rhodospirillales</taxon>
        <taxon>Novispirillaceae</taxon>
        <taxon>Caenispirillum</taxon>
    </lineage>
</organism>
<dbReference type="Pfam" id="PF01161">
    <property type="entry name" value="PBP"/>
    <property type="match status" value="1"/>
</dbReference>
<accession>A0A286GXM6</accession>
<dbReference type="EMBL" id="OCNJ01000010">
    <property type="protein sequence ID" value="SOD99839.1"/>
    <property type="molecule type" value="Genomic_DNA"/>
</dbReference>
<dbReference type="Gene3D" id="3.90.280.10">
    <property type="entry name" value="PEBP-like"/>
    <property type="match status" value="1"/>
</dbReference>
<keyword evidence="3" id="KW-1185">Reference proteome</keyword>
<dbReference type="PANTHER" id="PTHR30289:SF1">
    <property type="entry name" value="PEBP (PHOSPHATIDYLETHANOLAMINE-BINDING PROTEIN) FAMILY PROTEIN"/>
    <property type="match status" value="1"/>
</dbReference>
<feature type="chain" id="PRO_5012018578" description="Phospholipid-binding protein, PBP family" evidence="1">
    <location>
        <begin position="26"/>
        <end position="224"/>
    </location>
</feature>
<reference evidence="2 3" key="1">
    <citation type="submission" date="2017-09" db="EMBL/GenBank/DDBJ databases">
        <authorList>
            <person name="Ehlers B."/>
            <person name="Leendertz F.H."/>
        </authorList>
    </citation>
    <scope>NUCLEOTIDE SEQUENCE [LARGE SCALE GENOMIC DNA]</scope>
    <source>
        <strain evidence="2 3">USBA 140</strain>
    </source>
</reference>
<evidence type="ECO:0000313" key="3">
    <source>
        <dbReference type="Proteomes" id="UP000219621"/>
    </source>
</evidence>
<dbReference type="OrthoDB" id="9797506at2"/>
<evidence type="ECO:0000313" key="2">
    <source>
        <dbReference type="EMBL" id="SOD99839.1"/>
    </source>
</evidence>
<dbReference type="NCBIfam" id="TIGR00481">
    <property type="entry name" value="YbhB/YbcL family Raf kinase inhibitor-like protein"/>
    <property type="match status" value="1"/>
</dbReference>
<dbReference type="InterPro" id="IPR008914">
    <property type="entry name" value="PEBP"/>
</dbReference>
<dbReference type="InterPro" id="IPR005247">
    <property type="entry name" value="YbhB_YbcL/LppC-like"/>
</dbReference>
<dbReference type="PANTHER" id="PTHR30289">
    <property type="entry name" value="UNCHARACTERIZED PROTEIN YBCL-RELATED"/>
    <property type="match status" value="1"/>
</dbReference>
<gene>
    <name evidence="2" type="ORF">SAMN05421508_11029</name>
</gene>
<sequence length="224" mass="22402">MILRRVSLALSLALTVAATATPAAAADLAVRLGGVGADGVLDSRHAFCIADGYGANVSPALSWSGAPAGTQSFVVLAHDPDVPAEFAEKANVPGVVIAADAPRVTAHHWVLADVPATVTTLAEGAEGDVAAPTRKDVGPVGHGTRHANDFGGFFGDGAHGGWDGPCPPANDARTHRYVVTVSALDVARLDLPAEADVAAVTAAMAGHVLASGSATATYSLFAAQ</sequence>
<dbReference type="RefSeq" id="WP_097280871.1">
    <property type="nucleotide sequence ID" value="NZ_OCNJ01000010.1"/>
</dbReference>